<keyword evidence="1" id="KW-0732">Signal</keyword>
<dbReference type="PROSITE" id="PS51257">
    <property type="entry name" value="PROKAR_LIPOPROTEIN"/>
    <property type="match status" value="1"/>
</dbReference>
<evidence type="ECO:0000313" key="3">
    <source>
        <dbReference type="EMBL" id="MBB4044260.1"/>
    </source>
</evidence>
<dbReference type="RefSeq" id="WP_183208504.1">
    <property type="nucleotide sequence ID" value="NZ_JACIER010000007.1"/>
</dbReference>
<comment type="caution">
    <text evidence="3">The sequence shown here is derived from an EMBL/GenBank/DDBJ whole genome shotgun (WGS) entry which is preliminary data.</text>
</comment>
<sequence>MKRIIRNMRGVLAIVAITLIATACNDQWDDHVGVGGKTLQGTTLDAVRANPELSVFYEMLVKTEYDAVLNGDYELTVLAPDNAALAEYKSKSINEMKTIIRNHISFLTYDAKQLAAQASITMINGKRLSTSLLKLDAANSDVLCNNGVLHVVKTAVMPAQNIDEYLQTIAKGTYIQLDALYAQTRKVMDEDKSVQIGVNDEGKAVYDTVWTTRNHFFEVMPVANEDSLYTFVVLDNENFKILSAKYAKYMQQNTVSETDSLATDELIRDLVFHAEKTTALSGVQVDFSHATTVKEYKASNGLVRVMNGVDIKLKDNKIKPILIEAESFLSTQDATVVSTRQRSYASGGWDVMISGISRQKRLLFNEDGTPILNTDGTQSEKTYQFAWNTNKYTAVKNFYLLYNARVNSVDYDIYWLSYDDLASHVAQDEFPESTLTLTQKLFASMPGEKVLSRNSDGLILNNYLKGETGNLTAFVASSLAGVIKEEHLAKWTLEADSRYPLAKVEGASVDPYVFSVPKMGTATFMVCNTTNAATGNGGMMFLDYIKLVPRIAEGD</sequence>
<feature type="chain" id="PRO_5033008874" description="FAS1 domain-containing protein" evidence="1">
    <location>
        <begin position="24"/>
        <end position="555"/>
    </location>
</feature>
<organism evidence="3 4">
    <name type="scientific">Bacteroides reticulotermitis</name>
    <dbReference type="NCBI Taxonomy" id="1133319"/>
    <lineage>
        <taxon>Bacteria</taxon>
        <taxon>Pseudomonadati</taxon>
        <taxon>Bacteroidota</taxon>
        <taxon>Bacteroidia</taxon>
        <taxon>Bacteroidales</taxon>
        <taxon>Bacteroidaceae</taxon>
        <taxon>Bacteroides</taxon>
    </lineage>
</organism>
<evidence type="ECO:0000259" key="2">
    <source>
        <dbReference type="PROSITE" id="PS50213"/>
    </source>
</evidence>
<dbReference type="PROSITE" id="PS50213">
    <property type="entry name" value="FAS1"/>
    <property type="match status" value="1"/>
</dbReference>
<dbReference type="Gene3D" id="2.30.180.10">
    <property type="entry name" value="FAS1 domain"/>
    <property type="match status" value="1"/>
</dbReference>
<name>A0A840CWL1_9BACE</name>
<dbReference type="AlphaFoldDB" id="A0A840CWL1"/>
<dbReference type="EMBL" id="JACIER010000007">
    <property type="protein sequence ID" value="MBB4044260.1"/>
    <property type="molecule type" value="Genomic_DNA"/>
</dbReference>
<accession>A0A840CWL1</accession>
<feature type="signal peptide" evidence="1">
    <location>
        <begin position="1"/>
        <end position="23"/>
    </location>
</feature>
<proteinExistence type="predicted"/>
<dbReference type="InterPro" id="IPR000782">
    <property type="entry name" value="FAS1_domain"/>
</dbReference>
<evidence type="ECO:0000256" key="1">
    <source>
        <dbReference type="SAM" id="SignalP"/>
    </source>
</evidence>
<dbReference type="Pfam" id="PF02469">
    <property type="entry name" value="Fasciclin"/>
    <property type="match status" value="1"/>
</dbReference>
<dbReference type="Proteomes" id="UP000560658">
    <property type="component" value="Unassembled WGS sequence"/>
</dbReference>
<feature type="domain" description="FAS1" evidence="2">
    <location>
        <begin position="40"/>
        <end position="156"/>
    </location>
</feature>
<dbReference type="SUPFAM" id="SSF82153">
    <property type="entry name" value="FAS1 domain"/>
    <property type="match status" value="1"/>
</dbReference>
<keyword evidence="4" id="KW-1185">Reference proteome</keyword>
<evidence type="ECO:0000313" key="4">
    <source>
        <dbReference type="Proteomes" id="UP000560658"/>
    </source>
</evidence>
<dbReference type="InterPro" id="IPR036378">
    <property type="entry name" value="FAS1_dom_sf"/>
</dbReference>
<gene>
    <name evidence="3" type="ORF">GGR06_002051</name>
</gene>
<protein>
    <recommendedName>
        <fullName evidence="2">FAS1 domain-containing protein</fullName>
    </recommendedName>
</protein>
<reference evidence="3" key="1">
    <citation type="submission" date="2020-08" db="EMBL/GenBank/DDBJ databases">
        <title>Genomic Encyclopedia of Type Strains, Phase IV (KMG-IV): sequencing the most valuable type-strain genomes for metagenomic binning, comparative biology and taxonomic classification.</title>
        <authorList>
            <person name="Goeker M."/>
        </authorList>
    </citation>
    <scope>NUCLEOTIDE SEQUENCE [LARGE SCALE GENOMIC DNA]</scope>
    <source>
        <strain evidence="3">DSM 105720</strain>
    </source>
</reference>